<name>A0A917EMJ5_9MICC</name>
<dbReference type="Pfam" id="PF20117">
    <property type="entry name" value="DUF6507"/>
    <property type="match status" value="1"/>
</dbReference>
<evidence type="ECO:0000256" key="1">
    <source>
        <dbReference type="SAM" id="MobiDB-lite"/>
    </source>
</evidence>
<feature type="compositionally biased region" description="Basic and acidic residues" evidence="1">
    <location>
        <begin position="20"/>
        <end position="30"/>
    </location>
</feature>
<accession>A0A917EMJ5</accession>
<evidence type="ECO:0000313" key="3">
    <source>
        <dbReference type="Proteomes" id="UP000633136"/>
    </source>
</evidence>
<feature type="compositionally biased region" description="Polar residues" evidence="1">
    <location>
        <begin position="31"/>
        <end position="40"/>
    </location>
</feature>
<dbReference type="RefSeq" id="WP_188682438.1">
    <property type="nucleotide sequence ID" value="NZ_BMIS01000001.1"/>
</dbReference>
<dbReference type="Proteomes" id="UP000633136">
    <property type="component" value="Unassembled WGS sequence"/>
</dbReference>
<gene>
    <name evidence="2" type="ORF">GCM10011401_04510</name>
</gene>
<dbReference type="InterPro" id="IPR045436">
    <property type="entry name" value="DUF6507"/>
</dbReference>
<organism evidence="2 3">
    <name type="scientific">Nesterenkonia cremea</name>
    <dbReference type="NCBI Taxonomy" id="1882340"/>
    <lineage>
        <taxon>Bacteria</taxon>
        <taxon>Bacillati</taxon>
        <taxon>Actinomycetota</taxon>
        <taxon>Actinomycetes</taxon>
        <taxon>Micrococcales</taxon>
        <taxon>Micrococcaceae</taxon>
        <taxon>Nesterenkonia</taxon>
    </lineage>
</organism>
<evidence type="ECO:0008006" key="4">
    <source>
        <dbReference type="Google" id="ProtNLM"/>
    </source>
</evidence>
<proteinExistence type="predicted"/>
<dbReference type="AlphaFoldDB" id="A0A917EMJ5"/>
<sequence>MSSYDIDVDGIRGVLETVRPEVETMSEKGSKATSDGNSIEGQCGTATDVAGAFSTLWQTRSEVGTKAANYAGACADAVGIASVQISNEDDLMAENAGSALATAYDGGMDTTQEAVAA</sequence>
<protein>
    <recommendedName>
        <fullName evidence="4">Excreted virulence factor EspC, type VII ESX diderm</fullName>
    </recommendedName>
</protein>
<evidence type="ECO:0000313" key="2">
    <source>
        <dbReference type="EMBL" id="GGE60698.1"/>
    </source>
</evidence>
<dbReference type="EMBL" id="BMIS01000001">
    <property type="protein sequence ID" value="GGE60698.1"/>
    <property type="molecule type" value="Genomic_DNA"/>
</dbReference>
<feature type="region of interest" description="Disordered" evidence="1">
    <location>
        <begin position="20"/>
        <end position="41"/>
    </location>
</feature>
<keyword evidence="3" id="KW-1185">Reference proteome</keyword>
<reference evidence="2" key="2">
    <citation type="submission" date="2020-09" db="EMBL/GenBank/DDBJ databases">
        <authorList>
            <person name="Sun Q."/>
            <person name="Zhou Y."/>
        </authorList>
    </citation>
    <scope>NUCLEOTIDE SEQUENCE</scope>
    <source>
        <strain evidence="2">CGMCC 1.15388</strain>
    </source>
</reference>
<comment type="caution">
    <text evidence="2">The sequence shown here is derived from an EMBL/GenBank/DDBJ whole genome shotgun (WGS) entry which is preliminary data.</text>
</comment>
<reference evidence="2" key="1">
    <citation type="journal article" date="2014" name="Int. J. Syst. Evol. Microbiol.">
        <title>Complete genome sequence of Corynebacterium casei LMG S-19264T (=DSM 44701T), isolated from a smear-ripened cheese.</title>
        <authorList>
            <consortium name="US DOE Joint Genome Institute (JGI-PGF)"/>
            <person name="Walter F."/>
            <person name="Albersmeier A."/>
            <person name="Kalinowski J."/>
            <person name="Ruckert C."/>
        </authorList>
    </citation>
    <scope>NUCLEOTIDE SEQUENCE</scope>
    <source>
        <strain evidence="2">CGMCC 1.15388</strain>
    </source>
</reference>